<dbReference type="InterPro" id="IPR001680">
    <property type="entry name" value="WD40_rpt"/>
</dbReference>
<protein>
    <submittedName>
        <fullName evidence="6">WD40-repeat-containing domain protein</fullName>
    </submittedName>
</protein>
<feature type="region of interest" description="Disordered" evidence="4">
    <location>
        <begin position="396"/>
        <end position="418"/>
    </location>
</feature>
<evidence type="ECO:0000256" key="3">
    <source>
        <dbReference type="PROSITE-ProRule" id="PRU00221"/>
    </source>
</evidence>
<keyword evidence="1 3" id="KW-0853">WD repeat</keyword>
<feature type="compositionally biased region" description="Acidic residues" evidence="4">
    <location>
        <begin position="43"/>
        <end position="79"/>
    </location>
</feature>
<feature type="repeat" description="WD" evidence="3">
    <location>
        <begin position="275"/>
        <end position="316"/>
    </location>
</feature>
<feature type="compositionally biased region" description="Acidic residues" evidence="4">
    <location>
        <begin position="1"/>
        <end position="31"/>
    </location>
</feature>
<feature type="region of interest" description="Disordered" evidence="4">
    <location>
        <begin position="1"/>
        <end position="122"/>
    </location>
</feature>
<dbReference type="SMART" id="SM00320">
    <property type="entry name" value="WD40"/>
    <property type="match status" value="7"/>
</dbReference>
<dbReference type="PROSITE" id="PS50294">
    <property type="entry name" value="WD_REPEATS_REGION"/>
    <property type="match status" value="1"/>
</dbReference>
<feature type="compositionally biased region" description="Low complexity" evidence="4">
    <location>
        <begin position="32"/>
        <end position="42"/>
    </location>
</feature>
<evidence type="ECO:0000256" key="4">
    <source>
        <dbReference type="SAM" id="MobiDB-lite"/>
    </source>
</evidence>
<evidence type="ECO:0000256" key="2">
    <source>
        <dbReference type="ARBA" id="ARBA00022737"/>
    </source>
</evidence>
<keyword evidence="2" id="KW-0677">Repeat</keyword>
<gene>
    <name evidence="6" type="ORF">CPB84DRAFT_1763049</name>
</gene>
<dbReference type="Gene3D" id="2.130.10.10">
    <property type="entry name" value="YVTN repeat-like/Quinoprotein amine dehydrogenase"/>
    <property type="match status" value="2"/>
</dbReference>
<dbReference type="InterPro" id="IPR057544">
    <property type="entry name" value="Beta-prop_SPT8"/>
</dbReference>
<dbReference type="AlphaFoldDB" id="A0A9P5TSP2"/>
<dbReference type="OrthoDB" id="10260946at2759"/>
<dbReference type="InterPro" id="IPR036322">
    <property type="entry name" value="WD40_repeat_dom_sf"/>
</dbReference>
<feature type="domain" description="Transcription factor spt8 beta-propeller" evidence="5">
    <location>
        <begin position="458"/>
        <end position="635"/>
    </location>
</feature>
<organism evidence="6 7">
    <name type="scientific">Gymnopilus junonius</name>
    <name type="common">Spectacular rustgill mushroom</name>
    <name type="synonym">Gymnopilus spectabilis subsp. junonius</name>
    <dbReference type="NCBI Taxonomy" id="109634"/>
    <lineage>
        <taxon>Eukaryota</taxon>
        <taxon>Fungi</taxon>
        <taxon>Dikarya</taxon>
        <taxon>Basidiomycota</taxon>
        <taxon>Agaricomycotina</taxon>
        <taxon>Agaricomycetes</taxon>
        <taxon>Agaricomycetidae</taxon>
        <taxon>Agaricales</taxon>
        <taxon>Agaricineae</taxon>
        <taxon>Hymenogastraceae</taxon>
        <taxon>Gymnopilus</taxon>
    </lineage>
</organism>
<proteinExistence type="predicted"/>
<feature type="compositionally biased region" description="Low complexity" evidence="4">
    <location>
        <begin position="80"/>
        <end position="92"/>
    </location>
</feature>
<feature type="domain" description="Transcription factor spt8 beta-propeller" evidence="5">
    <location>
        <begin position="139"/>
        <end position="367"/>
    </location>
</feature>
<dbReference type="EMBL" id="JADNYJ010000005">
    <property type="protein sequence ID" value="KAF8910982.1"/>
    <property type="molecule type" value="Genomic_DNA"/>
</dbReference>
<evidence type="ECO:0000259" key="5">
    <source>
        <dbReference type="Pfam" id="PF23798"/>
    </source>
</evidence>
<dbReference type="InterPro" id="IPR015943">
    <property type="entry name" value="WD40/YVTN_repeat-like_dom_sf"/>
</dbReference>
<evidence type="ECO:0000313" key="7">
    <source>
        <dbReference type="Proteomes" id="UP000724874"/>
    </source>
</evidence>
<dbReference type="PROSITE" id="PS50082">
    <property type="entry name" value="WD_REPEATS_2"/>
    <property type="match status" value="1"/>
</dbReference>
<feature type="compositionally biased region" description="Basic residues" evidence="4">
    <location>
        <begin position="113"/>
        <end position="122"/>
    </location>
</feature>
<dbReference type="Pfam" id="PF23798">
    <property type="entry name" value="Beta-prop_SPT8"/>
    <property type="match status" value="2"/>
</dbReference>
<sequence>MLEFDSEEDTSDELFDAEDDLDAEADDDDTVDPLLANMAGGDAADDVTDDGDDDSVSEESDEEEDEEEDEDEEDDDEPSLDLGLDLGLTDEGVPPPSASRAQLGQWRATPTPPRKRSLSPATRRRMKLAFSLDNIPRSYTIEAICAIPHPVPTHALAASACITHLLTGSEDGYIRDYDVFAAVNSKSFLTAPQRHHAGVVEGLMKSGQLRYWWENPGLSESKPLGLLVADEEPNLAPVYSLAMHRDALWALAGTDGGYINLFTVRHDPGRLCHVLQGHRGPVSGLALDYDEKGVFSASWDGEAIQWDLNTGQNVRNFTAHNSQLTSIALRPISSGYVQTENPLTSSDGMNMDSNMEPLLGDQVDVTNNPSLADIQATADASSMPVDTDARSDVSFDPLFDDIPEDSVPAPRNDTKLAMPWNSQTPFQARAPSTTTIPPPKGAPPLFDPVAYSSCSPDLLMTAFIDGQVILWDRRAQTSGHGVGRLWMSEKTPPWCLSACWSADGAQIYAGRRNGTVDVWDVRVLGQNSSTNTPRLLKTLRNPTSSGVVSCVVAFPDSRHIACASVDNIRLWNVAESGEDAWGKPKGGVPFKIIPGHHGGYISQMIVDPGARFLVSASSNRGWYGDSTRTVFVHDIKRNE</sequence>
<keyword evidence="7" id="KW-1185">Reference proteome</keyword>
<dbReference type="PANTHER" id="PTHR19848:SF8">
    <property type="entry name" value="F-BOX AND WD REPEAT DOMAIN CONTAINING 7"/>
    <property type="match status" value="1"/>
</dbReference>
<evidence type="ECO:0000256" key="1">
    <source>
        <dbReference type="ARBA" id="ARBA00022574"/>
    </source>
</evidence>
<accession>A0A9P5TSP2</accession>
<dbReference type="PANTHER" id="PTHR19848">
    <property type="entry name" value="WD40 REPEAT PROTEIN"/>
    <property type="match status" value="1"/>
</dbReference>
<dbReference type="Proteomes" id="UP000724874">
    <property type="component" value="Unassembled WGS sequence"/>
</dbReference>
<comment type="caution">
    <text evidence="6">The sequence shown here is derived from an EMBL/GenBank/DDBJ whole genome shotgun (WGS) entry which is preliminary data.</text>
</comment>
<name>A0A9P5TSP2_GYMJU</name>
<dbReference type="SUPFAM" id="SSF50978">
    <property type="entry name" value="WD40 repeat-like"/>
    <property type="match status" value="1"/>
</dbReference>
<reference evidence="6" key="1">
    <citation type="submission" date="2020-11" db="EMBL/GenBank/DDBJ databases">
        <authorList>
            <consortium name="DOE Joint Genome Institute"/>
            <person name="Ahrendt S."/>
            <person name="Riley R."/>
            <person name="Andreopoulos W."/>
            <person name="LaButti K."/>
            <person name="Pangilinan J."/>
            <person name="Ruiz-duenas F.J."/>
            <person name="Barrasa J.M."/>
            <person name="Sanchez-Garcia M."/>
            <person name="Camarero S."/>
            <person name="Miyauchi S."/>
            <person name="Serrano A."/>
            <person name="Linde D."/>
            <person name="Babiker R."/>
            <person name="Drula E."/>
            <person name="Ayuso-Fernandez I."/>
            <person name="Pacheco R."/>
            <person name="Padilla G."/>
            <person name="Ferreira P."/>
            <person name="Barriuso J."/>
            <person name="Kellner H."/>
            <person name="Castanera R."/>
            <person name="Alfaro M."/>
            <person name="Ramirez L."/>
            <person name="Pisabarro A.G."/>
            <person name="Kuo A."/>
            <person name="Tritt A."/>
            <person name="Lipzen A."/>
            <person name="He G."/>
            <person name="Yan M."/>
            <person name="Ng V."/>
            <person name="Cullen D."/>
            <person name="Martin F."/>
            <person name="Rosso M.-N."/>
            <person name="Henrissat B."/>
            <person name="Hibbett D."/>
            <person name="Martinez A.T."/>
            <person name="Grigoriev I.V."/>
        </authorList>
    </citation>
    <scope>NUCLEOTIDE SEQUENCE</scope>
    <source>
        <strain evidence="6">AH 44721</strain>
    </source>
</reference>
<evidence type="ECO:0000313" key="6">
    <source>
        <dbReference type="EMBL" id="KAF8910982.1"/>
    </source>
</evidence>